<feature type="domain" description="mRNA capping enzyme adenylation" evidence="9">
    <location>
        <begin position="35"/>
        <end position="203"/>
    </location>
</feature>
<evidence type="ECO:0000256" key="6">
    <source>
        <dbReference type="ARBA" id="ARBA00023042"/>
    </source>
</evidence>
<sequence length="325" mass="38616">MSRVFIKSSDPLYKYAISFMESIWGTKKGIFPGCQPISIERQHFGILSKNDYVVCEKTDGTRYMMLAFMYENRKVCVFLNRALEMFTCSLNFRRPIYEGTILEGELYENIFMIYDCLMTCGEVIGQQNFLERLEHCEKTSKKMMVLKTDPIFLKVKTFHLHTEFKNFMDVYLPTVKQEMDGLIFTPINEPVRTGTHETMFKWKPRNKNTIDFKVKKAPTVETPGCVPGPPVWRLYIQDKGKLIHESQIPIERMSEYKWLRENDIVECMYVTWETGPFWWKPLKKRTDKTFPNSRRTFYRTLVNIKENIQMKEFLDCRPGCNDYLL</sequence>
<dbReference type="InterPro" id="IPR001339">
    <property type="entry name" value="mRNA_cap_enzyme_adenylation"/>
</dbReference>
<dbReference type="SUPFAM" id="SSF56091">
    <property type="entry name" value="DNA ligase/mRNA capping enzyme, catalytic domain"/>
    <property type="match status" value="1"/>
</dbReference>
<keyword evidence="2" id="KW-0507">mRNA processing</keyword>
<name>A0A7S6SWQ3_9PHYC</name>
<evidence type="ECO:0000259" key="9">
    <source>
        <dbReference type="Pfam" id="PF01331"/>
    </source>
</evidence>
<evidence type="ECO:0000256" key="4">
    <source>
        <dbReference type="ARBA" id="ARBA00022695"/>
    </source>
</evidence>
<dbReference type="GO" id="GO:0006370">
    <property type="term" value="P:7-methylguanosine mRNA capping"/>
    <property type="evidence" value="ECO:0007669"/>
    <property type="project" value="UniProtKB-KW"/>
</dbReference>
<dbReference type="InterPro" id="IPR012340">
    <property type="entry name" value="NA-bd_OB-fold"/>
</dbReference>
<dbReference type="PANTHER" id="PTHR10367:SF17">
    <property type="entry name" value="MRNA-CAPPING ENZYME"/>
    <property type="match status" value="1"/>
</dbReference>
<evidence type="ECO:0000256" key="2">
    <source>
        <dbReference type="ARBA" id="ARBA00022664"/>
    </source>
</evidence>
<evidence type="ECO:0000259" key="10">
    <source>
        <dbReference type="Pfam" id="PF03919"/>
    </source>
</evidence>
<evidence type="ECO:0000313" key="11">
    <source>
        <dbReference type="EMBL" id="QOR60200.1"/>
    </source>
</evidence>
<evidence type="ECO:0000256" key="3">
    <source>
        <dbReference type="ARBA" id="ARBA00022679"/>
    </source>
</evidence>
<keyword evidence="6" id="KW-0506">mRNA capping</keyword>
<dbReference type="GO" id="GO:0005524">
    <property type="term" value="F:ATP binding"/>
    <property type="evidence" value="ECO:0007669"/>
    <property type="project" value="InterPro"/>
</dbReference>
<dbReference type="Gene3D" id="3.30.470.30">
    <property type="entry name" value="DNA ligase/mRNA capping enzyme"/>
    <property type="match status" value="1"/>
</dbReference>
<keyword evidence="3" id="KW-0808">Transferase</keyword>
<protein>
    <recommendedName>
        <fullName evidence="1">mRNA guanylyltransferase</fullName>
        <ecNumber evidence="1">2.7.7.50</ecNumber>
    </recommendedName>
</protein>
<accession>A0A7S6SWQ3</accession>
<dbReference type="EC" id="2.7.7.50" evidence="1"/>
<dbReference type="InterPro" id="IPR051029">
    <property type="entry name" value="mRNA_Capping_Enz/RNA_Phosphat"/>
</dbReference>
<organism evidence="11">
    <name type="scientific">Bathycoccus sp. RCC716 virus 1</name>
    <dbReference type="NCBI Taxonomy" id="2530038"/>
    <lineage>
        <taxon>Viruses</taxon>
        <taxon>Varidnaviria</taxon>
        <taxon>Bamfordvirae</taxon>
        <taxon>Nucleocytoviricota</taxon>
        <taxon>Megaviricetes</taxon>
        <taxon>Algavirales</taxon>
        <taxon>Phycodnaviridae</taxon>
        <taxon>Prasinovirus</taxon>
    </lineage>
</organism>
<reference evidence="11" key="1">
    <citation type="submission" date="2019-02" db="EMBL/GenBank/DDBJ databases">
        <authorList>
            <person name="Bachy C."/>
            <person name="Yung C.-M."/>
            <person name="Roux S."/>
            <person name="Sullivan M.B."/>
            <person name="Worden A.Z."/>
        </authorList>
    </citation>
    <scope>NUCLEOTIDE SEQUENCE</scope>
    <source>
        <strain evidence="11">BII-V1</strain>
    </source>
</reference>
<dbReference type="Pfam" id="PF03919">
    <property type="entry name" value="mRNA_cap_C"/>
    <property type="match status" value="1"/>
</dbReference>
<dbReference type="InterPro" id="IPR013846">
    <property type="entry name" value="mRNA_cap_enzyme_C"/>
</dbReference>
<dbReference type="EMBL" id="MK522034">
    <property type="protein sequence ID" value="QOR60200.1"/>
    <property type="molecule type" value="Genomic_DNA"/>
</dbReference>
<dbReference type="SUPFAM" id="SSF50249">
    <property type="entry name" value="Nucleic acid-binding proteins"/>
    <property type="match status" value="1"/>
</dbReference>
<keyword evidence="7" id="KW-0342">GTP-binding</keyword>
<dbReference type="CDD" id="cd07895">
    <property type="entry name" value="Adenylation_mRNA_capping"/>
    <property type="match status" value="1"/>
</dbReference>
<keyword evidence="5" id="KW-0547">Nucleotide-binding</keyword>
<evidence type="ECO:0000256" key="7">
    <source>
        <dbReference type="ARBA" id="ARBA00023134"/>
    </source>
</evidence>
<dbReference type="Gene3D" id="2.40.50.140">
    <property type="entry name" value="Nucleic acid-binding proteins"/>
    <property type="match status" value="1"/>
</dbReference>
<proteinExistence type="predicted"/>
<dbReference type="PANTHER" id="PTHR10367">
    <property type="entry name" value="MRNA-CAPPING ENZYME"/>
    <property type="match status" value="1"/>
</dbReference>
<dbReference type="GO" id="GO:0005525">
    <property type="term" value="F:GTP binding"/>
    <property type="evidence" value="ECO:0007669"/>
    <property type="project" value="UniProtKB-KW"/>
</dbReference>
<evidence type="ECO:0000256" key="5">
    <source>
        <dbReference type="ARBA" id="ARBA00022741"/>
    </source>
</evidence>
<feature type="domain" description="mRNA capping enzyme C-terminal" evidence="10">
    <location>
        <begin position="208"/>
        <end position="313"/>
    </location>
</feature>
<evidence type="ECO:0000256" key="8">
    <source>
        <dbReference type="ARBA" id="ARBA00044624"/>
    </source>
</evidence>
<dbReference type="GO" id="GO:0004484">
    <property type="term" value="F:mRNA guanylyltransferase activity"/>
    <property type="evidence" value="ECO:0007669"/>
    <property type="project" value="UniProtKB-EC"/>
</dbReference>
<comment type="catalytic activity">
    <reaction evidence="8">
        <text>a 5'-end diphospho-ribonucleoside in mRNA + GTP + H(+) = a 5'-end (5'-triphosphoguanosine)-ribonucleoside in mRNA + diphosphate</text>
        <dbReference type="Rhea" id="RHEA:67012"/>
        <dbReference type="Rhea" id="RHEA-COMP:17165"/>
        <dbReference type="Rhea" id="RHEA-COMP:17166"/>
        <dbReference type="ChEBI" id="CHEBI:15378"/>
        <dbReference type="ChEBI" id="CHEBI:33019"/>
        <dbReference type="ChEBI" id="CHEBI:37565"/>
        <dbReference type="ChEBI" id="CHEBI:167616"/>
        <dbReference type="ChEBI" id="CHEBI:167617"/>
        <dbReference type="EC" id="2.7.7.50"/>
    </reaction>
    <physiologicalReaction direction="left-to-right" evidence="8">
        <dbReference type="Rhea" id="RHEA:67013"/>
    </physiologicalReaction>
</comment>
<dbReference type="Pfam" id="PF01331">
    <property type="entry name" value="mRNA_cap_enzyme"/>
    <property type="match status" value="1"/>
</dbReference>
<evidence type="ECO:0000256" key="1">
    <source>
        <dbReference type="ARBA" id="ARBA00012475"/>
    </source>
</evidence>
<keyword evidence="4" id="KW-0548">Nucleotidyltransferase</keyword>